<dbReference type="STRING" id="1318466.BN85411620"/>
<dbReference type="HOGENOM" id="CLU_1801825_0_0_14"/>
<keyword evidence="1" id="KW-0812">Transmembrane</keyword>
<evidence type="ECO:0000313" key="3">
    <source>
        <dbReference type="Proteomes" id="UP000032740"/>
    </source>
</evidence>
<reference evidence="2 3" key="1">
    <citation type="journal article" date="2013" name="J. Mol. Microbiol. Biotechnol.">
        <title>Analysis of the Complete Genomes of Acholeplasma brassicae , A. palmae and A. laidlawii and Their Comparison to the Obligate Parasites from ' Candidatus Phytoplasma'.</title>
        <authorList>
            <person name="Kube M."/>
            <person name="Siewert C."/>
            <person name="Migdoll A.M."/>
            <person name="Duduk B."/>
            <person name="Holz S."/>
            <person name="Rabus R."/>
            <person name="Seemuller E."/>
            <person name="Mitrovic J."/>
            <person name="Muller I."/>
            <person name="Buttner C."/>
            <person name="Reinhardt R."/>
        </authorList>
    </citation>
    <scope>NUCLEOTIDE SEQUENCE [LARGE SCALE GENOMIC DNA]</scope>
    <source>
        <strain evidence="2 3">J233</strain>
    </source>
</reference>
<evidence type="ECO:0000313" key="2">
    <source>
        <dbReference type="EMBL" id="CCV64739.1"/>
    </source>
</evidence>
<proteinExistence type="predicted"/>
<dbReference type="AlphaFoldDB" id="U4KLD7"/>
<keyword evidence="1" id="KW-1133">Transmembrane helix</keyword>
<feature type="transmembrane region" description="Helical" evidence="1">
    <location>
        <begin position="12"/>
        <end position="32"/>
    </location>
</feature>
<keyword evidence="3" id="KW-1185">Reference proteome</keyword>
<dbReference type="EMBL" id="FO681347">
    <property type="protein sequence ID" value="CCV64739.1"/>
    <property type="molecule type" value="Genomic_DNA"/>
</dbReference>
<feature type="transmembrane region" description="Helical" evidence="1">
    <location>
        <begin position="115"/>
        <end position="133"/>
    </location>
</feature>
<sequence length="143" mass="16652">MEKRGLKIKIIYIIGCSFSLFIGLFHFSFPYLFSWYSYVPDIPYNLRVSIDYVNFFFSLLLSGLSILSIIVSKGVISRHKESSYIAYLLAVVWFFRVIINVILPSNGIYDSMFFGQFSMSLVIFLMILIPLILRKNYLKARLS</sequence>
<feature type="transmembrane region" description="Helical" evidence="1">
    <location>
        <begin position="52"/>
        <end position="72"/>
    </location>
</feature>
<protein>
    <submittedName>
        <fullName evidence="2">Uncharacterized protein</fullName>
    </submittedName>
</protein>
<gene>
    <name evidence="2" type="ORF">BN85411620</name>
</gene>
<feature type="transmembrane region" description="Helical" evidence="1">
    <location>
        <begin position="84"/>
        <end position="103"/>
    </location>
</feature>
<organism evidence="2 3">
    <name type="scientific">Alteracholeplasma palmae (strain ATCC 49389 / J233)</name>
    <name type="common">Acholeplasma palmae</name>
    <dbReference type="NCBI Taxonomy" id="1318466"/>
    <lineage>
        <taxon>Bacteria</taxon>
        <taxon>Bacillati</taxon>
        <taxon>Mycoplasmatota</taxon>
        <taxon>Mollicutes</taxon>
        <taxon>Acholeplasmatales</taxon>
        <taxon>Acholeplasmataceae</taxon>
        <taxon>Acholeplasma</taxon>
    </lineage>
</organism>
<accession>U4KLD7</accession>
<name>U4KLD7_ALTPJ</name>
<dbReference type="RefSeq" id="WP_030003623.1">
    <property type="nucleotide sequence ID" value="NC_022538.1"/>
</dbReference>
<dbReference type="OrthoDB" id="2043252at2"/>
<evidence type="ECO:0000256" key="1">
    <source>
        <dbReference type="SAM" id="Phobius"/>
    </source>
</evidence>
<dbReference type="Proteomes" id="UP000032740">
    <property type="component" value="Chromosome"/>
</dbReference>
<dbReference type="KEGG" id="apal:BN85411620"/>
<keyword evidence="1" id="KW-0472">Membrane</keyword>